<gene>
    <name evidence="1" type="ORF">PENTCL1PPCAC_27658</name>
</gene>
<protein>
    <submittedName>
        <fullName evidence="1">Uncharacterized protein</fullName>
    </submittedName>
</protein>
<dbReference type="Proteomes" id="UP001432027">
    <property type="component" value="Unassembled WGS sequence"/>
</dbReference>
<dbReference type="EMBL" id="BTSX01000006">
    <property type="protein sequence ID" value="GMT05484.1"/>
    <property type="molecule type" value="Genomic_DNA"/>
</dbReference>
<name>A0AAV5UHT5_9BILA</name>
<accession>A0AAV5UHT5</accession>
<keyword evidence="2" id="KW-1185">Reference proteome</keyword>
<sequence>MTSEASSSVNLLDTVPLSQSMASSPSGCSILSDVDRQSPFLPASALNSSPSSPSPYLRQIDFGASTSRSSLDSTRCDYVDQLAQNVCCFLCFFAI</sequence>
<dbReference type="AlphaFoldDB" id="A0AAV5UHT5"/>
<evidence type="ECO:0000313" key="1">
    <source>
        <dbReference type="EMBL" id="GMT05484.1"/>
    </source>
</evidence>
<reference evidence="1" key="1">
    <citation type="submission" date="2023-10" db="EMBL/GenBank/DDBJ databases">
        <title>Genome assembly of Pristionchus species.</title>
        <authorList>
            <person name="Yoshida K."/>
            <person name="Sommer R.J."/>
        </authorList>
    </citation>
    <scope>NUCLEOTIDE SEQUENCE</scope>
    <source>
        <strain evidence="1">RS0144</strain>
    </source>
</reference>
<comment type="caution">
    <text evidence="1">The sequence shown here is derived from an EMBL/GenBank/DDBJ whole genome shotgun (WGS) entry which is preliminary data.</text>
</comment>
<proteinExistence type="predicted"/>
<evidence type="ECO:0000313" key="2">
    <source>
        <dbReference type="Proteomes" id="UP001432027"/>
    </source>
</evidence>
<organism evidence="1 2">
    <name type="scientific">Pristionchus entomophagus</name>
    <dbReference type="NCBI Taxonomy" id="358040"/>
    <lineage>
        <taxon>Eukaryota</taxon>
        <taxon>Metazoa</taxon>
        <taxon>Ecdysozoa</taxon>
        <taxon>Nematoda</taxon>
        <taxon>Chromadorea</taxon>
        <taxon>Rhabditida</taxon>
        <taxon>Rhabditina</taxon>
        <taxon>Diplogasteromorpha</taxon>
        <taxon>Diplogasteroidea</taxon>
        <taxon>Neodiplogasteridae</taxon>
        <taxon>Pristionchus</taxon>
    </lineage>
</organism>